<protein>
    <submittedName>
        <fullName evidence="1">Uncharacterized protein</fullName>
    </submittedName>
</protein>
<proteinExistence type="predicted"/>
<evidence type="ECO:0000313" key="2">
    <source>
        <dbReference type="Proteomes" id="UP000317519"/>
    </source>
</evidence>
<dbReference type="EMBL" id="VLKO01000004">
    <property type="protein sequence ID" value="TWI00409.1"/>
    <property type="molecule type" value="Genomic_DNA"/>
</dbReference>
<sequence>MINLKNEVLKPSNSNCRVGKTAPSQRYNYTQRNTVSINTSKVKFT</sequence>
<accession>A0ABY3FL92</accession>
<comment type="caution">
    <text evidence="1">The sequence shown here is derived from an EMBL/GenBank/DDBJ whole genome shotgun (WGS) entry which is preliminary data.</text>
</comment>
<keyword evidence="2" id="KW-1185">Reference proteome</keyword>
<dbReference type="Proteomes" id="UP000317519">
    <property type="component" value="Unassembled WGS sequence"/>
</dbReference>
<organism evidence="1 2">
    <name type="scientific">Flavobacterium tiangeerense</name>
    <dbReference type="NCBI Taxonomy" id="459471"/>
    <lineage>
        <taxon>Bacteria</taxon>
        <taxon>Pseudomonadati</taxon>
        <taxon>Bacteroidota</taxon>
        <taxon>Flavobacteriia</taxon>
        <taxon>Flavobacteriales</taxon>
        <taxon>Flavobacteriaceae</taxon>
        <taxon>Flavobacterium</taxon>
    </lineage>
</organism>
<reference evidence="1 2" key="1">
    <citation type="journal article" date="2015" name="Stand. Genomic Sci.">
        <title>Genomic Encyclopedia of Bacterial and Archaeal Type Strains, Phase III: the genomes of soil and plant-associated and newly described type strains.</title>
        <authorList>
            <person name="Whitman W.B."/>
            <person name="Woyke T."/>
            <person name="Klenk H.P."/>
            <person name="Zhou Y."/>
            <person name="Lilburn T.G."/>
            <person name="Beck B.J."/>
            <person name="De Vos P."/>
            <person name="Vandamme P."/>
            <person name="Eisen J.A."/>
            <person name="Garrity G."/>
            <person name="Hugenholtz P."/>
            <person name="Kyrpides N.C."/>
        </authorList>
    </citation>
    <scope>NUCLEOTIDE SEQUENCE [LARGE SCALE GENOMIC DNA]</scope>
    <source>
        <strain evidence="1 2">CGMCC 1.6847</strain>
    </source>
</reference>
<evidence type="ECO:0000313" key="1">
    <source>
        <dbReference type="EMBL" id="TWI00409.1"/>
    </source>
</evidence>
<gene>
    <name evidence="1" type="ORF">IQ05_01055</name>
</gene>
<name>A0ABY3FL92_9FLAO</name>